<dbReference type="SUPFAM" id="SSF46785">
    <property type="entry name" value="Winged helix' DNA-binding domain"/>
    <property type="match status" value="1"/>
</dbReference>
<dbReference type="InterPro" id="IPR008920">
    <property type="entry name" value="TF_FadR/GntR_C"/>
</dbReference>
<evidence type="ECO:0000313" key="5">
    <source>
        <dbReference type="EMBL" id="QJW85749.1"/>
    </source>
</evidence>
<evidence type="ECO:0000313" key="6">
    <source>
        <dbReference type="Proteomes" id="UP000500826"/>
    </source>
</evidence>
<reference evidence="5 6" key="2">
    <citation type="submission" date="2020-05" db="EMBL/GenBank/DDBJ databases">
        <authorList>
            <person name="Khan S.A."/>
            <person name="Jeon C.O."/>
            <person name="Chun B.H."/>
        </authorList>
    </citation>
    <scope>NUCLEOTIDE SEQUENCE [LARGE SCALE GENOMIC DNA]</scope>
    <source>
        <strain evidence="5 6">H242</strain>
    </source>
</reference>
<protein>
    <submittedName>
        <fullName evidence="5">GntR family transcriptional regulator</fullName>
    </submittedName>
</protein>
<keyword evidence="2" id="KW-0238">DNA-binding</keyword>
<keyword evidence="1" id="KW-0805">Transcription regulation</keyword>
<organism evidence="5 6">
    <name type="scientific">Ramlibacter terrae</name>
    <dbReference type="NCBI Taxonomy" id="2732511"/>
    <lineage>
        <taxon>Bacteria</taxon>
        <taxon>Pseudomonadati</taxon>
        <taxon>Pseudomonadota</taxon>
        <taxon>Betaproteobacteria</taxon>
        <taxon>Burkholderiales</taxon>
        <taxon>Comamonadaceae</taxon>
        <taxon>Ramlibacter</taxon>
    </lineage>
</organism>
<feature type="domain" description="HTH gntR-type" evidence="4">
    <location>
        <begin position="26"/>
        <end position="93"/>
    </location>
</feature>
<sequence>MVGRPVHPASRKGFHGRRQAAAESGQTLSTAIAGTLRAAISHGELEPGGKLRLDELRATFGVSLSPLREALSRLSAEGFVVVEDQRGYRVAPVSEDNLVEVTQLRAMVETFALREAIARGDDQWESEVVAALYRVNKLEKAESPADPLARETAHRDLHHRLISACRMPLLLSFSATLHDLNDRYRRLFLKSRPFDRAVRREHTQICDAALERNADLACGILREHIERTGANIRKALLTSPVDRGSGPA</sequence>
<dbReference type="Pfam" id="PF00392">
    <property type="entry name" value="GntR"/>
    <property type="match status" value="1"/>
</dbReference>
<dbReference type="InterPro" id="IPR036388">
    <property type="entry name" value="WH-like_DNA-bd_sf"/>
</dbReference>
<dbReference type="InterPro" id="IPR011711">
    <property type="entry name" value="GntR_C"/>
</dbReference>
<dbReference type="PANTHER" id="PTHR43537:SF20">
    <property type="entry name" value="HTH-TYPE TRANSCRIPTIONAL REPRESSOR GLAR"/>
    <property type="match status" value="1"/>
</dbReference>
<dbReference type="CDD" id="cd07377">
    <property type="entry name" value="WHTH_GntR"/>
    <property type="match status" value="1"/>
</dbReference>
<dbReference type="PROSITE" id="PS50949">
    <property type="entry name" value="HTH_GNTR"/>
    <property type="match status" value="1"/>
</dbReference>
<dbReference type="Proteomes" id="UP000500826">
    <property type="component" value="Chromosome"/>
</dbReference>
<keyword evidence="3" id="KW-0804">Transcription</keyword>
<evidence type="ECO:0000256" key="2">
    <source>
        <dbReference type="ARBA" id="ARBA00023125"/>
    </source>
</evidence>
<gene>
    <name evidence="5" type="ORF">HK414_06845</name>
</gene>
<dbReference type="Pfam" id="PF07729">
    <property type="entry name" value="FCD"/>
    <property type="match status" value="1"/>
</dbReference>
<proteinExistence type="predicted"/>
<accession>A0ABX6P6P9</accession>
<reference evidence="5 6" key="1">
    <citation type="submission" date="2020-05" db="EMBL/GenBank/DDBJ databases">
        <title>Ramlibacter rhizophilus sp. nov., isolated from rhizosphere soil of national flower Mugunghwa from South Korea.</title>
        <authorList>
            <person name="Zheng-Fei Y."/>
            <person name="Huan T."/>
        </authorList>
    </citation>
    <scope>NUCLEOTIDE SEQUENCE [LARGE SCALE GENOMIC DNA]</scope>
    <source>
        <strain evidence="5 6">H242</strain>
    </source>
</reference>
<dbReference type="PANTHER" id="PTHR43537">
    <property type="entry name" value="TRANSCRIPTIONAL REGULATOR, GNTR FAMILY"/>
    <property type="match status" value="1"/>
</dbReference>
<keyword evidence="6" id="KW-1185">Reference proteome</keyword>
<evidence type="ECO:0000256" key="1">
    <source>
        <dbReference type="ARBA" id="ARBA00023015"/>
    </source>
</evidence>
<evidence type="ECO:0000256" key="3">
    <source>
        <dbReference type="ARBA" id="ARBA00023163"/>
    </source>
</evidence>
<evidence type="ECO:0000259" key="4">
    <source>
        <dbReference type="PROSITE" id="PS50949"/>
    </source>
</evidence>
<dbReference type="Gene3D" id="1.20.120.530">
    <property type="entry name" value="GntR ligand-binding domain-like"/>
    <property type="match status" value="1"/>
</dbReference>
<dbReference type="EMBL" id="CP053418">
    <property type="protein sequence ID" value="QJW85749.1"/>
    <property type="molecule type" value="Genomic_DNA"/>
</dbReference>
<dbReference type="InterPro" id="IPR000524">
    <property type="entry name" value="Tscrpt_reg_HTH_GntR"/>
</dbReference>
<dbReference type="SMART" id="SM00895">
    <property type="entry name" value="FCD"/>
    <property type="match status" value="1"/>
</dbReference>
<dbReference type="InterPro" id="IPR036390">
    <property type="entry name" value="WH_DNA-bd_sf"/>
</dbReference>
<name>A0ABX6P6P9_9BURK</name>
<dbReference type="Gene3D" id="1.10.10.10">
    <property type="entry name" value="Winged helix-like DNA-binding domain superfamily/Winged helix DNA-binding domain"/>
    <property type="match status" value="1"/>
</dbReference>
<dbReference type="SMART" id="SM00345">
    <property type="entry name" value="HTH_GNTR"/>
    <property type="match status" value="1"/>
</dbReference>
<dbReference type="SUPFAM" id="SSF48008">
    <property type="entry name" value="GntR ligand-binding domain-like"/>
    <property type="match status" value="1"/>
</dbReference>